<accession>A0A6A6AHI0</accession>
<gene>
    <name evidence="2" type="ORF">P153DRAFT_191562</name>
</gene>
<evidence type="ECO:0000313" key="3">
    <source>
        <dbReference type="Proteomes" id="UP000799771"/>
    </source>
</evidence>
<dbReference type="EMBL" id="ML977502">
    <property type="protein sequence ID" value="KAF2131270.1"/>
    <property type="molecule type" value="Genomic_DNA"/>
</dbReference>
<dbReference type="AlphaFoldDB" id="A0A6A6AHI0"/>
<evidence type="ECO:0000256" key="1">
    <source>
        <dbReference type="SAM" id="Phobius"/>
    </source>
</evidence>
<keyword evidence="1" id="KW-0472">Membrane</keyword>
<name>A0A6A6AHI0_9PLEO</name>
<dbReference type="RefSeq" id="XP_033525657.1">
    <property type="nucleotide sequence ID" value="XM_033662436.1"/>
</dbReference>
<dbReference type="GeneID" id="54402868"/>
<proteinExistence type="predicted"/>
<protein>
    <submittedName>
        <fullName evidence="2">Uncharacterized protein</fullName>
    </submittedName>
</protein>
<reference evidence="2" key="1">
    <citation type="journal article" date="2020" name="Stud. Mycol.">
        <title>101 Dothideomycetes genomes: a test case for predicting lifestyles and emergence of pathogens.</title>
        <authorList>
            <person name="Haridas S."/>
            <person name="Albert R."/>
            <person name="Binder M."/>
            <person name="Bloem J."/>
            <person name="Labutti K."/>
            <person name="Salamov A."/>
            <person name="Andreopoulos B."/>
            <person name="Baker S."/>
            <person name="Barry K."/>
            <person name="Bills G."/>
            <person name="Bluhm B."/>
            <person name="Cannon C."/>
            <person name="Castanera R."/>
            <person name="Culley D."/>
            <person name="Daum C."/>
            <person name="Ezra D."/>
            <person name="Gonzalez J."/>
            <person name="Henrissat B."/>
            <person name="Kuo A."/>
            <person name="Liang C."/>
            <person name="Lipzen A."/>
            <person name="Lutzoni F."/>
            <person name="Magnuson J."/>
            <person name="Mondo S."/>
            <person name="Nolan M."/>
            <person name="Ohm R."/>
            <person name="Pangilinan J."/>
            <person name="Park H.-J."/>
            <person name="Ramirez L."/>
            <person name="Alfaro M."/>
            <person name="Sun H."/>
            <person name="Tritt A."/>
            <person name="Yoshinaga Y."/>
            <person name="Zwiers L.-H."/>
            <person name="Turgeon B."/>
            <person name="Goodwin S."/>
            <person name="Spatafora J."/>
            <person name="Crous P."/>
            <person name="Grigoriev I."/>
        </authorList>
    </citation>
    <scope>NUCLEOTIDE SEQUENCE</scope>
    <source>
        <strain evidence="2">CBS 119687</strain>
    </source>
</reference>
<organism evidence="2 3">
    <name type="scientific">Dothidotthia symphoricarpi CBS 119687</name>
    <dbReference type="NCBI Taxonomy" id="1392245"/>
    <lineage>
        <taxon>Eukaryota</taxon>
        <taxon>Fungi</taxon>
        <taxon>Dikarya</taxon>
        <taxon>Ascomycota</taxon>
        <taxon>Pezizomycotina</taxon>
        <taxon>Dothideomycetes</taxon>
        <taxon>Pleosporomycetidae</taxon>
        <taxon>Pleosporales</taxon>
        <taxon>Dothidotthiaceae</taxon>
        <taxon>Dothidotthia</taxon>
    </lineage>
</organism>
<keyword evidence="3" id="KW-1185">Reference proteome</keyword>
<keyword evidence="1" id="KW-1133">Transmembrane helix</keyword>
<feature type="transmembrane region" description="Helical" evidence="1">
    <location>
        <begin position="20"/>
        <end position="43"/>
    </location>
</feature>
<evidence type="ECO:0000313" key="2">
    <source>
        <dbReference type="EMBL" id="KAF2131270.1"/>
    </source>
</evidence>
<keyword evidence="1" id="KW-0812">Transmembrane</keyword>
<dbReference type="Proteomes" id="UP000799771">
    <property type="component" value="Unassembled WGS sequence"/>
</dbReference>
<sequence length="112" mass="12201">MSTEPLLSFISLHAQFVFSLLSPTLGYIFYPFALCVQLSIYILRSSFLVHANSSLSNTLSCLWVPMYCSIFGCACCPSVDKSSFIVNCAPPPCQSCLGFPPCVPILLHSSPI</sequence>